<dbReference type="OrthoDB" id="2795237at2759"/>
<dbReference type="OMA" id="ISFIANH"/>
<comment type="caution">
    <text evidence="1">The sequence shown here is derived from an EMBL/GenBank/DDBJ whole genome shotgun (WGS) entry which is preliminary data.</text>
</comment>
<dbReference type="Proteomes" id="UP000029665">
    <property type="component" value="Unassembled WGS sequence"/>
</dbReference>
<organism evidence="1 2">
    <name type="scientific">Pycnoporus cinnabarinus</name>
    <name type="common">Cinnabar-red polypore</name>
    <name type="synonym">Trametes cinnabarina</name>
    <dbReference type="NCBI Taxonomy" id="5643"/>
    <lineage>
        <taxon>Eukaryota</taxon>
        <taxon>Fungi</taxon>
        <taxon>Dikarya</taxon>
        <taxon>Basidiomycota</taxon>
        <taxon>Agaricomycotina</taxon>
        <taxon>Agaricomycetes</taxon>
        <taxon>Polyporales</taxon>
        <taxon>Polyporaceae</taxon>
        <taxon>Trametes</taxon>
    </lineage>
</organism>
<accession>A0A060S6U7</accession>
<dbReference type="HOGENOM" id="CLU_1171129_0_0_1"/>
<evidence type="ECO:0000313" key="1">
    <source>
        <dbReference type="EMBL" id="CDO68113.1"/>
    </source>
</evidence>
<proteinExistence type="predicted"/>
<reference evidence="1" key="1">
    <citation type="submission" date="2014-01" db="EMBL/GenBank/DDBJ databases">
        <title>The genome of the white-rot fungus Pycnoporus cinnabarinus: a basidiomycete model with a versatile arsenal for lignocellulosic biomass breakdown.</title>
        <authorList>
            <person name="Levasseur A."/>
            <person name="Lomascolo A."/>
            <person name="Ruiz-Duenas F.J."/>
            <person name="Uzan E."/>
            <person name="Piumi F."/>
            <person name="Kues U."/>
            <person name="Ram A.F.J."/>
            <person name="Murat C."/>
            <person name="Haon M."/>
            <person name="Benoit I."/>
            <person name="Arfi Y."/>
            <person name="Chevret D."/>
            <person name="Drula E."/>
            <person name="Kwon M.J."/>
            <person name="Gouret P."/>
            <person name="Lesage-Meessen L."/>
            <person name="Lombard V."/>
            <person name="Mariette J."/>
            <person name="Noirot C."/>
            <person name="Park J."/>
            <person name="Patyshakuliyeva A."/>
            <person name="Wieneger R.A.B."/>
            <person name="Wosten H.A.B."/>
            <person name="Martin F."/>
            <person name="Coutinho P.M."/>
            <person name="de Vries R."/>
            <person name="Martinez A.T."/>
            <person name="Klopp C."/>
            <person name="Pontarotti P."/>
            <person name="Henrissat B."/>
            <person name="Record E."/>
        </authorList>
    </citation>
    <scope>NUCLEOTIDE SEQUENCE [LARGE SCALE GENOMIC DNA]</scope>
    <source>
        <strain evidence="1">BRFM137</strain>
    </source>
</reference>
<sequence length="237" mass="26249">MSLQLGSPTRSRQQALLASRARSLPTRRDIRIASVAEVEYFVLVGRYNTTVGRGVEDLSITLPPNTGYPAQAIRVALRLTPNIECLVLDVPVESPVTLLNGVRFPNLRIFSTNLPHRMLVSFLNSHPFLKALALGNCGRGHTCPLHGIELRDLSDLQCPSRCFVGVVRGPLTTATVNLSRLTSMSSLAVWSLSSSNLHTLTVDYFTNDYDVLSRVIFATPSLRKLRLNEKAQREVRI</sequence>
<keyword evidence="2" id="KW-1185">Reference proteome</keyword>
<dbReference type="AlphaFoldDB" id="A0A060S6U7"/>
<dbReference type="EMBL" id="CCBP010000003">
    <property type="protein sequence ID" value="CDO68113.1"/>
    <property type="molecule type" value="Genomic_DNA"/>
</dbReference>
<name>A0A060S6U7_PYCCI</name>
<protein>
    <submittedName>
        <fullName evidence="1">Uncharacterized protein</fullName>
    </submittedName>
</protein>
<evidence type="ECO:0000313" key="2">
    <source>
        <dbReference type="Proteomes" id="UP000029665"/>
    </source>
</evidence>
<gene>
    <name evidence="1" type="ORF">BN946_scf185044.g21</name>
</gene>